<dbReference type="Proteomes" id="UP000612055">
    <property type="component" value="Unassembled WGS sequence"/>
</dbReference>
<keyword evidence="3" id="KW-1185">Reference proteome</keyword>
<accession>A0A836BZS7</accession>
<feature type="compositionally biased region" description="Pro residues" evidence="1">
    <location>
        <begin position="69"/>
        <end position="81"/>
    </location>
</feature>
<dbReference type="EMBL" id="JAEHOE010000026">
    <property type="protein sequence ID" value="KAG2495086.1"/>
    <property type="molecule type" value="Genomic_DNA"/>
</dbReference>
<dbReference type="AlphaFoldDB" id="A0A836BZS7"/>
<comment type="caution">
    <text evidence="2">The sequence shown here is derived from an EMBL/GenBank/DDBJ whole genome shotgun (WGS) entry which is preliminary data.</text>
</comment>
<sequence length="200" mass="19401">MASSTASQTPQGGPQPVALAEKGNAALGGRGSRVPQPAGAASGGTKDQGGSGRGAGERGGAGQARRARLPPPPPPCPPPALPWELLAMLGAAGPHPQQPCASQPSGSYAGGGDPSCGWSTGWAASYGRAGGSGYQGFGEGRSAEASGPYSGWTGLGYGAHGYGGCGGGPPMPYGGTYIGWQAYGQAAGAGAGWEVGGWRY</sequence>
<organism evidence="2 3">
    <name type="scientific">Edaphochlamys debaryana</name>
    <dbReference type="NCBI Taxonomy" id="47281"/>
    <lineage>
        <taxon>Eukaryota</taxon>
        <taxon>Viridiplantae</taxon>
        <taxon>Chlorophyta</taxon>
        <taxon>core chlorophytes</taxon>
        <taxon>Chlorophyceae</taxon>
        <taxon>CS clade</taxon>
        <taxon>Chlamydomonadales</taxon>
        <taxon>Chlamydomonadales incertae sedis</taxon>
        <taxon>Edaphochlamys</taxon>
    </lineage>
</organism>
<feature type="compositionally biased region" description="Polar residues" evidence="1">
    <location>
        <begin position="1"/>
        <end position="12"/>
    </location>
</feature>
<feature type="region of interest" description="Disordered" evidence="1">
    <location>
        <begin position="1"/>
        <end position="82"/>
    </location>
</feature>
<gene>
    <name evidence="2" type="ORF">HYH03_006697</name>
</gene>
<evidence type="ECO:0000313" key="3">
    <source>
        <dbReference type="Proteomes" id="UP000612055"/>
    </source>
</evidence>
<evidence type="ECO:0000256" key="1">
    <source>
        <dbReference type="SAM" id="MobiDB-lite"/>
    </source>
</evidence>
<name>A0A836BZS7_9CHLO</name>
<protein>
    <submittedName>
        <fullName evidence="2">Uncharacterized protein</fullName>
    </submittedName>
</protein>
<evidence type="ECO:0000313" key="2">
    <source>
        <dbReference type="EMBL" id="KAG2495086.1"/>
    </source>
</evidence>
<feature type="compositionally biased region" description="Gly residues" evidence="1">
    <location>
        <begin position="46"/>
        <end position="62"/>
    </location>
</feature>
<reference evidence="2" key="1">
    <citation type="journal article" date="2020" name="bioRxiv">
        <title>Comparative genomics of Chlamydomonas.</title>
        <authorList>
            <person name="Craig R.J."/>
            <person name="Hasan A.R."/>
            <person name="Ness R.W."/>
            <person name="Keightley P.D."/>
        </authorList>
    </citation>
    <scope>NUCLEOTIDE SEQUENCE</scope>
    <source>
        <strain evidence="2">CCAP 11/70</strain>
    </source>
</reference>
<proteinExistence type="predicted"/>
<feature type="region of interest" description="Disordered" evidence="1">
    <location>
        <begin position="93"/>
        <end position="112"/>
    </location>
</feature>